<dbReference type="Proteomes" id="UP000504608">
    <property type="component" value="Unplaced"/>
</dbReference>
<keyword evidence="2" id="KW-1185">Reference proteome</keyword>
<proteinExistence type="predicted"/>
<reference evidence="3" key="1">
    <citation type="submission" date="2025-08" db="UniProtKB">
        <authorList>
            <consortium name="RefSeq"/>
        </authorList>
    </citation>
    <scope>IDENTIFICATION</scope>
    <source>
        <tissue evidence="3">Young leaves</tissue>
    </source>
</reference>
<evidence type="ECO:0000313" key="2">
    <source>
        <dbReference type="Proteomes" id="UP000504608"/>
    </source>
</evidence>
<dbReference type="Pfam" id="PF24626">
    <property type="entry name" value="SH3_Tf2-1"/>
    <property type="match status" value="1"/>
</dbReference>
<sequence>MRGVMRFGKKGKLSPRFIGTFDILERVGVVAYRIALPPNLVAVHNVLHVSMLQKYTPDPTHVIEHETLPFREDLSYEERLSRILAQDTRRLRNKVIPLVKVTWGNHRDGEATWEQEDDVRRAYPKLKEMPTFWE</sequence>
<dbReference type="OrthoDB" id="1939135at2759"/>
<dbReference type="InterPro" id="IPR056924">
    <property type="entry name" value="SH3_Tf2-1"/>
</dbReference>
<evidence type="ECO:0000313" key="3">
    <source>
        <dbReference type="RefSeq" id="XP_022983410.1"/>
    </source>
</evidence>
<dbReference type="KEGG" id="cmax:111482020"/>
<organism evidence="2 3">
    <name type="scientific">Cucurbita maxima</name>
    <name type="common">Pumpkin</name>
    <name type="synonym">Winter squash</name>
    <dbReference type="NCBI Taxonomy" id="3661"/>
    <lineage>
        <taxon>Eukaryota</taxon>
        <taxon>Viridiplantae</taxon>
        <taxon>Streptophyta</taxon>
        <taxon>Embryophyta</taxon>
        <taxon>Tracheophyta</taxon>
        <taxon>Spermatophyta</taxon>
        <taxon>Magnoliopsida</taxon>
        <taxon>eudicotyledons</taxon>
        <taxon>Gunneridae</taxon>
        <taxon>Pentapetalae</taxon>
        <taxon>rosids</taxon>
        <taxon>fabids</taxon>
        <taxon>Cucurbitales</taxon>
        <taxon>Cucurbitaceae</taxon>
        <taxon>Cucurbiteae</taxon>
        <taxon>Cucurbita</taxon>
    </lineage>
</organism>
<dbReference type="PANTHER" id="PTHR46148:SF60">
    <property type="entry name" value="CHROMO DOMAIN-CONTAINING PROTEIN"/>
    <property type="match status" value="1"/>
</dbReference>
<dbReference type="PANTHER" id="PTHR46148">
    <property type="entry name" value="CHROMO DOMAIN-CONTAINING PROTEIN"/>
    <property type="match status" value="1"/>
</dbReference>
<protein>
    <submittedName>
        <fullName evidence="3">Uncharacterized protein LOC111482020</fullName>
    </submittedName>
</protein>
<dbReference type="GeneID" id="111482020"/>
<gene>
    <name evidence="3" type="primary">LOC111482020</name>
</gene>
<name>A0A6J1J5T1_CUCMA</name>
<evidence type="ECO:0000259" key="1">
    <source>
        <dbReference type="Pfam" id="PF24626"/>
    </source>
</evidence>
<feature type="domain" description="Tf2-1-like SH3-like" evidence="1">
    <location>
        <begin position="5"/>
        <end position="55"/>
    </location>
</feature>
<dbReference type="RefSeq" id="XP_022983410.1">
    <property type="nucleotide sequence ID" value="XM_023127642.1"/>
</dbReference>
<dbReference type="AlphaFoldDB" id="A0A6J1J5T1"/>
<accession>A0A6J1J5T1</accession>